<dbReference type="AlphaFoldDB" id="A0A976MAR0"/>
<proteinExistence type="predicted"/>
<protein>
    <recommendedName>
        <fullName evidence="3">Guanylate-binding protein N-terminal domain-containing protein</fullName>
    </recommendedName>
</protein>
<evidence type="ECO:0000256" key="1">
    <source>
        <dbReference type="SAM" id="Coils"/>
    </source>
</evidence>
<feature type="region of interest" description="Disordered" evidence="2">
    <location>
        <begin position="816"/>
        <end position="931"/>
    </location>
</feature>
<feature type="region of interest" description="Disordered" evidence="2">
    <location>
        <begin position="957"/>
        <end position="1005"/>
    </location>
</feature>
<evidence type="ECO:0000313" key="4">
    <source>
        <dbReference type="EMBL" id="UKJ90810.1"/>
    </source>
</evidence>
<dbReference type="Gene3D" id="3.40.50.300">
    <property type="entry name" value="P-loop containing nucleotide triphosphate hydrolases"/>
    <property type="match status" value="1"/>
</dbReference>
<dbReference type="GO" id="GO:0005525">
    <property type="term" value="F:GTP binding"/>
    <property type="evidence" value="ECO:0007669"/>
    <property type="project" value="InterPro"/>
</dbReference>
<evidence type="ECO:0000259" key="3">
    <source>
        <dbReference type="Pfam" id="PF02263"/>
    </source>
</evidence>
<feature type="compositionally biased region" description="Acidic residues" evidence="2">
    <location>
        <begin position="836"/>
        <end position="866"/>
    </location>
</feature>
<feature type="region of interest" description="Disordered" evidence="2">
    <location>
        <begin position="71"/>
        <end position="125"/>
    </location>
</feature>
<reference evidence="4" key="1">
    <citation type="submission" date="2022-07" db="EMBL/GenBank/DDBJ databases">
        <title>Evaluation of T. orientalis genome assembly methods using nanopore sequencing and analysis of variation between genomes.</title>
        <authorList>
            <person name="Yam J."/>
            <person name="Micallef M.L."/>
            <person name="Liu M."/>
            <person name="Djordjevic S.P."/>
            <person name="Bogema D.R."/>
            <person name="Jenkins C."/>
        </authorList>
    </citation>
    <scope>NUCLEOTIDE SEQUENCE</scope>
    <source>
        <strain evidence="4">Fish Creek</strain>
    </source>
</reference>
<accession>A0A976MAR0</accession>
<dbReference type="SUPFAM" id="SSF52540">
    <property type="entry name" value="P-loop containing nucleoside triphosphate hydrolases"/>
    <property type="match status" value="1"/>
</dbReference>
<name>A0A976MAR0_THEOR</name>
<dbReference type="InterPro" id="IPR027417">
    <property type="entry name" value="P-loop_NTPase"/>
</dbReference>
<dbReference type="Proteomes" id="UP000244803">
    <property type="component" value="Chromosome 2"/>
</dbReference>
<dbReference type="InterPro" id="IPR015894">
    <property type="entry name" value="Guanylate-bd_N"/>
</dbReference>
<dbReference type="Pfam" id="PF02263">
    <property type="entry name" value="GBP"/>
    <property type="match status" value="1"/>
</dbReference>
<feature type="compositionally biased region" description="Low complexity" evidence="2">
    <location>
        <begin position="92"/>
        <end position="103"/>
    </location>
</feature>
<feature type="compositionally biased region" description="Basic and acidic residues" evidence="2">
    <location>
        <begin position="995"/>
        <end position="1005"/>
    </location>
</feature>
<feature type="domain" description="Guanylate-binding protein N-terminal" evidence="3">
    <location>
        <begin position="177"/>
        <end position="305"/>
    </location>
</feature>
<dbReference type="EMBL" id="CP056068">
    <property type="protein sequence ID" value="UKJ90810.1"/>
    <property type="molecule type" value="Genomic_DNA"/>
</dbReference>
<dbReference type="OrthoDB" id="361834at2759"/>
<gene>
    <name evidence="4" type="ORF">MACJ_001745</name>
</gene>
<sequence length="1023" mass="116776">MNNLHFQELYQLETEPADMVVRSDKHANQPETVSFGPVWSGSKFANALDVVNYYKPNVKSHLYLPENSFLTSQGRPKGHMGGESTFRGSSVNNNKQGNTQTNNYSLDHTPAEGETDDSDKDTVVPEGRGKGLFEVPFDVYSMPRLIAPFKGFSKIVTPRAVRLMTFTENEEGKLTCKLDKNSLRILQKQVGDLNVVTVSFVGDPKSGKSFLASLLVGKDNVSFNMSESYIDPNNMMTTGSVWAYVALYQEKNAYVFLDFEGLEHSEKSREKMLLFAFAASNLVFCNVKYSLMTGIHNSVNAMVQLTKKETENAVLGEEEFGDDEEKEFMEMFRSRGTRLLTRSYDTQNFNELAKNSEDDYDRELEKRELWKAPIVQFVFRDCSGFVKCIDDRIFTPETLVEQGLFVNYLDLFDMGEKDPNHKNEMLDAFEVFTNRKYLSLPHPILSTHPYRDNDYTEGEGLNLTEFFVKLLSSDKSDFRKLTNFGYDDFTLNANLSAIFYEKLDQLKSLVYHDTLNYAMAHTQLNGRMLGEYLKRLAQGFNSRNAFKVEDLNEVLSSVFLGENSNVMKESLLQFLRHVRAKVAPKLPVDAKTLLNLVISAKFTSLNNFETNAFGTPEEYRMQLDELSETLEDLIRKLENKNKSLMTVQIANYVERREASIMATIMNSHYTVNDLNDDLSKLKKSLNSRFTDAELVTKVLARTSQNLVRIFNDTHPETFVHNLSYSKSSSIEETFQSLNSEINSIKSNLKVAPKLGGKFPSSVDAYQMVSSEQAEKKEEEQSDKFDIVLEDNNLAKNEESEEESDGEFAQIQKVVSASPGEQLTTPRRLSWSVQTPETEEDSESSEADAEEEEDYSSEYDSEEEAETPETGKNDPYESEEEDEDSEFEQGTRNEVDDAEPFRREESVEEESWPTSESPTSPEEKDNMVASEAVYQVPRVHGVKSDQVVEILEDDFVQEDIDQSYKPRSPIQTTHQPPPQQQSPTNKQEQDDQSNVKQEKKHLEKHTLLKKIFEKSAENYLFSKH</sequence>
<feature type="compositionally biased region" description="Acidic residues" evidence="2">
    <location>
        <begin position="875"/>
        <end position="886"/>
    </location>
</feature>
<evidence type="ECO:0000313" key="5">
    <source>
        <dbReference type="Proteomes" id="UP000244803"/>
    </source>
</evidence>
<feature type="coiled-coil region" evidence="1">
    <location>
        <begin position="620"/>
        <end position="647"/>
    </location>
</feature>
<feature type="compositionally biased region" description="Basic and acidic residues" evidence="2">
    <location>
        <begin position="888"/>
        <end position="904"/>
    </location>
</feature>
<evidence type="ECO:0000256" key="2">
    <source>
        <dbReference type="SAM" id="MobiDB-lite"/>
    </source>
</evidence>
<organism evidence="4 5">
    <name type="scientific">Theileria orientalis</name>
    <dbReference type="NCBI Taxonomy" id="68886"/>
    <lineage>
        <taxon>Eukaryota</taxon>
        <taxon>Sar</taxon>
        <taxon>Alveolata</taxon>
        <taxon>Apicomplexa</taxon>
        <taxon>Aconoidasida</taxon>
        <taxon>Piroplasmida</taxon>
        <taxon>Theileriidae</taxon>
        <taxon>Theileria</taxon>
    </lineage>
</organism>
<feature type="compositionally biased region" description="Polar residues" evidence="2">
    <location>
        <begin position="816"/>
        <end position="833"/>
    </location>
</feature>
<keyword evidence="1" id="KW-0175">Coiled coil</keyword>
<dbReference type="GO" id="GO:0003924">
    <property type="term" value="F:GTPase activity"/>
    <property type="evidence" value="ECO:0007669"/>
    <property type="project" value="InterPro"/>
</dbReference>